<dbReference type="PROSITE" id="PS51186">
    <property type="entry name" value="GNAT"/>
    <property type="match status" value="1"/>
</dbReference>
<sequence length="415" mass="44683">MIIDVVSIFPEYLAPLDLSLIGKARRDGLIDLRVHDLREFAHDRHRSVDDTPYGGGAGMVMKPQPWAEALDHLVASAPDERRPRLVVPGPGGVPFTQALARELAQEPWLAFACGRYEGIDERVYEHAEHDLGLEVSVISLGDYVLNGGEVAVLAMVEAVARLVPGVIGNAESLVEESHEDGLLEYPVYTKPASWESAPGVTREVPPVLLSGDHGAIAAWRHQQRLERTAARRPDLLHASQAVRGTAGAAGTAGTGGTDGLAGLDVALATSADAPELMTLGRACWLSEARANDSLTIPPLVETLAQVVDGITQWDTWTIRAAGRLIGSVRARRAPDDPTQWQVGRLMVAPDLQGRGLGRALLAFAEAQAPTDATAYWLNTGVRSDRNLRIYRKAGYRVQPGEGAFPGTVDLVKPRR</sequence>
<feature type="domain" description="N-acetyltransferase" evidence="16">
    <location>
        <begin position="263"/>
        <end position="415"/>
    </location>
</feature>
<protein>
    <recommendedName>
        <fullName evidence="6 15">tRNA (guanine-N(1)-)-methyltransferase</fullName>
        <ecNumber evidence="5 15">2.1.1.228</ecNumber>
    </recommendedName>
    <alternativeName>
        <fullName evidence="12 15">M1G-methyltransferase</fullName>
    </alternativeName>
    <alternativeName>
        <fullName evidence="13 15">tRNA [GM37] methyltransferase</fullName>
    </alternativeName>
</protein>
<keyword evidence="9 15" id="KW-0808">Transferase</keyword>
<dbReference type="RefSeq" id="WP_179420481.1">
    <property type="nucleotide sequence ID" value="NZ_JACCAB010000001.1"/>
</dbReference>
<dbReference type="InterPro" id="IPR023148">
    <property type="entry name" value="tRNA_m1G_MeTrfase_C_sf"/>
</dbReference>
<comment type="similarity">
    <text evidence="3 15">Belongs to the RNA methyltransferase TrmD family.</text>
</comment>
<dbReference type="InterPro" id="IPR029026">
    <property type="entry name" value="tRNA_m1G_MTases_N"/>
</dbReference>
<keyword evidence="18" id="KW-1185">Reference proteome</keyword>
<dbReference type="PANTHER" id="PTHR46417:SF1">
    <property type="entry name" value="TRNA (GUANINE-N(1)-)-METHYLTRANSFERASE"/>
    <property type="match status" value="1"/>
</dbReference>
<dbReference type="GO" id="GO:0005829">
    <property type="term" value="C:cytosol"/>
    <property type="evidence" value="ECO:0007669"/>
    <property type="project" value="TreeGrafter"/>
</dbReference>
<evidence type="ECO:0000256" key="15">
    <source>
        <dbReference type="HAMAP-Rule" id="MF_00605"/>
    </source>
</evidence>
<evidence type="ECO:0000256" key="14">
    <source>
        <dbReference type="ARBA" id="ARBA00047783"/>
    </source>
</evidence>
<dbReference type="GO" id="GO:0002939">
    <property type="term" value="P:tRNA N1-guanine methylation"/>
    <property type="evidence" value="ECO:0007669"/>
    <property type="project" value="TreeGrafter"/>
</dbReference>
<dbReference type="AlphaFoldDB" id="A0A852WER9"/>
<comment type="caution">
    <text evidence="17">The sequence shown here is derived from an EMBL/GenBank/DDBJ whole genome shotgun (WGS) entry which is preliminary data.</text>
</comment>
<dbReference type="EC" id="2.1.1.228" evidence="5 15"/>
<dbReference type="NCBIfam" id="NF000648">
    <property type="entry name" value="PRK00026.1"/>
    <property type="match status" value="1"/>
</dbReference>
<reference evidence="17 18" key="1">
    <citation type="submission" date="2020-07" db="EMBL/GenBank/DDBJ databases">
        <title>Sequencing the genomes of 1000 actinobacteria strains.</title>
        <authorList>
            <person name="Klenk H.-P."/>
        </authorList>
    </citation>
    <scope>NUCLEOTIDE SEQUENCE [LARGE SCALE GENOMIC DNA]</scope>
    <source>
        <strain evidence="17 18">DSM 23987</strain>
    </source>
</reference>
<dbReference type="InterPro" id="IPR002649">
    <property type="entry name" value="tRNA_m1G_MeTrfase_TrmD"/>
</dbReference>
<dbReference type="PANTHER" id="PTHR46417">
    <property type="entry name" value="TRNA (GUANINE-N(1)-)-METHYLTRANSFERASE"/>
    <property type="match status" value="1"/>
</dbReference>
<evidence type="ECO:0000256" key="4">
    <source>
        <dbReference type="ARBA" id="ARBA00011738"/>
    </source>
</evidence>
<proteinExistence type="inferred from homology"/>
<evidence type="ECO:0000256" key="2">
    <source>
        <dbReference type="ARBA" id="ARBA00004496"/>
    </source>
</evidence>
<dbReference type="FunFam" id="3.40.1280.10:FF:000001">
    <property type="entry name" value="tRNA (guanine-N(1)-)-methyltransferase"/>
    <property type="match status" value="1"/>
</dbReference>
<dbReference type="NCBIfam" id="TIGR00088">
    <property type="entry name" value="trmD"/>
    <property type="match status" value="1"/>
</dbReference>
<evidence type="ECO:0000256" key="6">
    <source>
        <dbReference type="ARBA" id="ARBA00014679"/>
    </source>
</evidence>
<evidence type="ECO:0000256" key="3">
    <source>
        <dbReference type="ARBA" id="ARBA00007630"/>
    </source>
</evidence>
<dbReference type="InterPro" id="IPR016009">
    <property type="entry name" value="tRNA_MeTrfase_TRMD/TRM10"/>
</dbReference>
<evidence type="ECO:0000313" key="17">
    <source>
        <dbReference type="EMBL" id="NYG05921.1"/>
    </source>
</evidence>
<evidence type="ECO:0000259" key="16">
    <source>
        <dbReference type="PROSITE" id="PS51186"/>
    </source>
</evidence>
<feature type="binding site" evidence="15">
    <location>
        <position position="114"/>
    </location>
    <ligand>
        <name>S-adenosyl-L-methionine</name>
        <dbReference type="ChEBI" id="CHEBI:59789"/>
    </ligand>
</feature>
<dbReference type="SUPFAM" id="SSF55729">
    <property type="entry name" value="Acyl-CoA N-acyltransferases (Nat)"/>
    <property type="match status" value="1"/>
</dbReference>
<feature type="binding site" evidence="15">
    <location>
        <begin position="140"/>
        <end position="145"/>
    </location>
    <ligand>
        <name>S-adenosyl-L-methionine</name>
        <dbReference type="ChEBI" id="CHEBI:59789"/>
    </ligand>
</feature>
<dbReference type="GO" id="GO:0016747">
    <property type="term" value="F:acyltransferase activity, transferring groups other than amino-acyl groups"/>
    <property type="evidence" value="ECO:0007669"/>
    <property type="project" value="InterPro"/>
</dbReference>
<comment type="catalytic activity">
    <reaction evidence="14 15">
        <text>guanosine(37) in tRNA + S-adenosyl-L-methionine = N(1)-methylguanosine(37) in tRNA + S-adenosyl-L-homocysteine + H(+)</text>
        <dbReference type="Rhea" id="RHEA:36899"/>
        <dbReference type="Rhea" id="RHEA-COMP:10145"/>
        <dbReference type="Rhea" id="RHEA-COMP:10147"/>
        <dbReference type="ChEBI" id="CHEBI:15378"/>
        <dbReference type="ChEBI" id="CHEBI:57856"/>
        <dbReference type="ChEBI" id="CHEBI:59789"/>
        <dbReference type="ChEBI" id="CHEBI:73542"/>
        <dbReference type="ChEBI" id="CHEBI:74269"/>
        <dbReference type="EC" id="2.1.1.228"/>
    </reaction>
</comment>
<keyword evidence="8 15" id="KW-0489">Methyltransferase</keyword>
<organism evidence="17 18">
    <name type="scientific">Pedococcus badiiscoriae</name>
    <dbReference type="NCBI Taxonomy" id="642776"/>
    <lineage>
        <taxon>Bacteria</taxon>
        <taxon>Bacillati</taxon>
        <taxon>Actinomycetota</taxon>
        <taxon>Actinomycetes</taxon>
        <taxon>Micrococcales</taxon>
        <taxon>Intrasporangiaceae</taxon>
        <taxon>Pedococcus</taxon>
    </lineage>
</organism>
<evidence type="ECO:0000256" key="10">
    <source>
        <dbReference type="ARBA" id="ARBA00022691"/>
    </source>
</evidence>
<dbReference type="CDD" id="cd18080">
    <property type="entry name" value="TrmD-like"/>
    <property type="match status" value="1"/>
</dbReference>
<keyword evidence="11 15" id="KW-0819">tRNA processing</keyword>
<evidence type="ECO:0000256" key="1">
    <source>
        <dbReference type="ARBA" id="ARBA00002634"/>
    </source>
</evidence>
<keyword evidence="10 15" id="KW-0949">S-adenosyl-L-methionine</keyword>
<dbReference type="InterPro" id="IPR029028">
    <property type="entry name" value="Alpha/beta_knot_MTases"/>
</dbReference>
<evidence type="ECO:0000256" key="8">
    <source>
        <dbReference type="ARBA" id="ARBA00022603"/>
    </source>
</evidence>
<dbReference type="InterPro" id="IPR016181">
    <property type="entry name" value="Acyl_CoA_acyltransferase"/>
</dbReference>
<evidence type="ECO:0000256" key="9">
    <source>
        <dbReference type="ARBA" id="ARBA00022679"/>
    </source>
</evidence>
<dbReference type="Gene3D" id="3.40.630.30">
    <property type="match status" value="1"/>
</dbReference>
<comment type="subunit">
    <text evidence="4 15">Homodimer.</text>
</comment>
<evidence type="ECO:0000313" key="18">
    <source>
        <dbReference type="Proteomes" id="UP000573599"/>
    </source>
</evidence>
<dbReference type="SUPFAM" id="SSF75217">
    <property type="entry name" value="alpha/beta knot"/>
    <property type="match status" value="1"/>
</dbReference>
<dbReference type="Gene3D" id="3.40.1280.10">
    <property type="match status" value="1"/>
</dbReference>
<dbReference type="CDD" id="cd04301">
    <property type="entry name" value="NAT_SF"/>
    <property type="match status" value="1"/>
</dbReference>
<dbReference type="InterPro" id="IPR000182">
    <property type="entry name" value="GNAT_dom"/>
</dbReference>
<comment type="subcellular location">
    <subcellularLocation>
        <location evidence="2 15">Cytoplasm</location>
    </subcellularLocation>
</comment>
<dbReference type="Gene3D" id="1.10.1270.20">
    <property type="entry name" value="tRNA(m1g37)methyltransferase, domain 2"/>
    <property type="match status" value="1"/>
</dbReference>
<dbReference type="HAMAP" id="MF_00605">
    <property type="entry name" value="TrmD"/>
    <property type="match status" value="1"/>
</dbReference>
<name>A0A852WER9_9MICO</name>
<evidence type="ECO:0000256" key="7">
    <source>
        <dbReference type="ARBA" id="ARBA00022490"/>
    </source>
</evidence>
<dbReference type="Pfam" id="PF01746">
    <property type="entry name" value="tRNA_m1G_MT"/>
    <property type="match status" value="1"/>
</dbReference>
<evidence type="ECO:0000256" key="11">
    <source>
        <dbReference type="ARBA" id="ARBA00022694"/>
    </source>
</evidence>
<comment type="function">
    <text evidence="1 15">Specifically methylates guanosine-37 in various tRNAs.</text>
</comment>
<evidence type="ECO:0000256" key="12">
    <source>
        <dbReference type="ARBA" id="ARBA00029736"/>
    </source>
</evidence>
<gene>
    <name evidence="15" type="primary">trmD</name>
    <name evidence="17" type="ORF">BJ986_000408</name>
</gene>
<dbReference type="Pfam" id="PF00583">
    <property type="entry name" value="Acetyltransf_1"/>
    <property type="match status" value="1"/>
</dbReference>
<dbReference type="GO" id="GO:0052906">
    <property type="term" value="F:tRNA (guanine(37)-N1)-methyltransferase activity"/>
    <property type="evidence" value="ECO:0007669"/>
    <property type="project" value="UniProtKB-UniRule"/>
</dbReference>
<keyword evidence="7 15" id="KW-0963">Cytoplasm</keyword>
<evidence type="ECO:0000256" key="5">
    <source>
        <dbReference type="ARBA" id="ARBA00012807"/>
    </source>
</evidence>
<dbReference type="EMBL" id="JACCAB010000001">
    <property type="protein sequence ID" value="NYG05921.1"/>
    <property type="molecule type" value="Genomic_DNA"/>
</dbReference>
<accession>A0A852WER9</accession>
<evidence type="ECO:0000256" key="13">
    <source>
        <dbReference type="ARBA" id="ARBA00033392"/>
    </source>
</evidence>
<dbReference type="Proteomes" id="UP000573599">
    <property type="component" value="Unassembled WGS sequence"/>
</dbReference>